<feature type="transmembrane region" description="Helical" evidence="1">
    <location>
        <begin position="282"/>
        <end position="299"/>
    </location>
</feature>
<feature type="transmembrane region" description="Helical" evidence="1">
    <location>
        <begin position="17"/>
        <end position="39"/>
    </location>
</feature>
<keyword evidence="3" id="KW-1185">Reference proteome</keyword>
<keyword evidence="1 2" id="KW-0812">Transmembrane</keyword>
<feature type="transmembrane region" description="Helical" evidence="1">
    <location>
        <begin position="128"/>
        <end position="146"/>
    </location>
</feature>
<feature type="transmembrane region" description="Helical" evidence="1">
    <location>
        <begin position="331"/>
        <end position="350"/>
    </location>
</feature>
<dbReference type="AlphaFoldDB" id="A0A564U2S8"/>
<feature type="transmembrane region" description="Helical" evidence="1">
    <location>
        <begin position="362"/>
        <end position="382"/>
    </location>
</feature>
<reference evidence="2 3" key="1">
    <citation type="submission" date="2019-07" db="EMBL/GenBank/DDBJ databases">
        <authorList>
            <person name="Hibberd C M."/>
            <person name="Gehrig L. J."/>
            <person name="Chang H.-W."/>
            <person name="Venkatesh S."/>
        </authorList>
    </citation>
    <scope>NUCLEOTIDE SEQUENCE [LARGE SCALE GENOMIC DNA]</scope>
    <source>
        <strain evidence="2">Ruminococcus_torques_SSTS_Bg7063</strain>
    </source>
</reference>
<keyword evidence="1" id="KW-0472">Membrane</keyword>
<dbReference type="Proteomes" id="UP000363661">
    <property type="component" value="Unassembled WGS sequence"/>
</dbReference>
<dbReference type="RefSeq" id="WP_144367317.1">
    <property type="nucleotide sequence ID" value="NZ_CABHNA010000065.1"/>
</dbReference>
<gene>
    <name evidence="2" type="primary">epsG</name>
    <name evidence="2" type="ORF">RTSSTS7063_01926</name>
</gene>
<protein>
    <submittedName>
        <fullName evidence="2">Transmembrane protein EpsG</fullName>
    </submittedName>
</protein>
<dbReference type="Pfam" id="PF14897">
    <property type="entry name" value="EpsG"/>
    <property type="match status" value="1"/>
</dbReference>
<dbReference type="InterPro" id="IPR049458">
    <property type="entry name" value="EpsG-like"/>
</dbReference>
<sequence length="401" mass="46329">MSQFIHLLKDRTSAGSVILYCSVIAIAIVAAFLSQYSLLNKSDLKNTVSNDVMKGKRIIESYIQWIWLALSFFVLWFISAFADCGADRETYGSIFSNVSISDLLSGWQEPGFILFNMFFRIFGDDPRVIYIAISTVTLFLLYRTWYKLRNEVLIGYGVLAFTTMFYVQSLSLMRIYMASAMLFAGVKFLRQGEYGKYSLVILLTSMIHYSSLLMFLPLGLMYILENRRYRKYVLNILIIVVLVMVFFAIAAGGSILSSIPIFSRFQSYLQNVSFSNIGVMQFVYNIPICILAFFAYYLMENKTEKNMLVAFTSAAFFYALLSYGIQVFGRVNSLFSVLYFFLIPMCMRKMKDYFMSRGKKGRIIYSMLSCACVIYYVFRFVIYLGEYCDLDMIIPYTNVLF</sequence>
<name>A0A564U2S8_9FIRM</name>
<feature type="transmembrane region" description="Helical" evidence="1">
    <location>
        <begin position="62"/>
        <end position="82"/>
    </location>
</feature>
<evidence type="ECO:0000313" key="2">
    <source>
        <dbReference type="EMBL" id="VUX13817.1"/>
    </source>
</evidence>
<organism evidence="2 3">
    <name type="scientific">[Ruminococcus] torques</name>
    <dbReference type="NCBI Taxonomy" id="33039"/>
    <lineage>
        <taxon>Bacteria</taxon>
        <taxon>Bacillati</taxon>
        <taxon>Bacillota</taxon>
        <taxon>Clostridia</taxon>
        <taxon>Lachnospirales</taxon>
        <taxon>Lachnospiraceae</taxon>
        <taxon>Mediterraneibacter</taxon>
    </lineage>
</organism>
<proteinExistence type="predicted"/>
<evidence type="ECO:0000313" key="3">
    <source>
        <dbReference type="Proteomes" id="UP000363661"/>
    </source>
</evidence>
<dbReference type="EMBL" id="CABHNA010000065">
    <property type="protein sequence ID" value="VUX13817.1"/>
    <property type="molecule type" value="Genomic_DNA"/>
</dbReference>
<feature type="transmembrane region" description="Helical" evidence="1">
    <location>
        <begin position="153"/>
        <end position="177"/>
    </location>
</feature>
<feature type="transmembrane region" description="Helical" evidence="1">
    <location>
        <begin position="236"/>
        <end position="262"/>
    </location>
</feature>
<feature type="transmembrane region" description="Helical" evidence="1">
    <location>
        <begin position="306"/>
        <end position="325"/>
    </location>
</feature>
<keyword evidence="1" id="KW-1133">Transmembrane helix</keyword>
<accession>A0A564U2S8</accession>
<feature type="transmembrane region" description="Helical" evidence="1">
    <location>
        <begin position="197"/>
        <end position="224"/>
    </location>
</feature>
<evidence type="ECO:0000256" key="1">
    <source>
        <dbReference type="SAM" id="Phobius"/>
    </source>
</evidence>